<name>A0A7M7NUH3_STRPU</name>
<dbReference type="GeneID" id="105442445"/>
<proteinExistence type="predicted"/>
<dbReference type="GO" id="GO:0005829">
    <property type="term" value="C:cytosol"/>
    <property type="evidence" value="ECO:0000318"/>
    <property type="project" value="GO_Central"/>
</dbReference>
<feature type="signal peptide" evidence="1">
    <location>
        <begin position="1"/>
        <end position="28"/>
    </location>
</feature>
<dbReference type="Pfam" id="PF15882">
    <property type="entry name" value="DUF4735"/>
    <property type="match status" value="1"/>
</dbReference>
<dbReference type="PANTHER" id="PTHR33539">
    <property type="entry name" value="UPF0764 PROTEIN C16ORF89"/>
    <property type="match status" value="1"/>
</dbReference>
<dbReference type="EnsemblMetazoa" id="XM_030986070">
    <property type="protein sequence ID" value="XP_030841930"/>
    <property type="gene ID" value="LOC105442445"/>
</dbReference>
<dbReference type="FunCoup" id="A0A7M7NUH3">
    <property type="interactions" value="641"/>
</dbReference>
<evidence type="ECO:0000313" key="2">
    <source>
        <dbReference type="EnsemblMetazoa" id="XP_030841930"/>
    </source>
</evidence>
<dbReference type="Proteomes" id="UP000007110">
    <property type="component" value="Unassembled WGS sequence"/>
</dbReference>
<dbReference type="RefSeq" id="XP_030841930.1">
    <property type="nucleotide sequence ID" value="XM_030986070.1"/>
</dbReference>
<keyword evidence="1" id="KW-0732">Signal</keyword>
<accession>A0A7M7NUH3</accession>
<dbReference type="PANTHER" id="PTHR33539:SF1">
    <property type="entry name" value="UPF0764 PROTEIN C16ORF89"/>
    <property type="match status" value="1"/>
</dbReference>
<evidence type="ECO:0000256" key="1">
    <source>
        <dbReference type="SAM" id="SignalP"/>
    </source>
</evidence>
<reference evidence="3" key="1">
    <citation type="submission" date="2015-02" db="EMBL/GenBank/DDBJ databases">
        <title>Genome sequencing for Strongylocentrotus purpuratus.</title>
        <authorList>
            <person name="Murali S."/>
            <person name="Liu Y."/>
            <person name="Vee V."/>
            <person name="English A."/>
            <person name="Wang M."/>
            <person name="Skinner E."/>
            <person name="Han Y."/>
            <person name="Muzny D.M."/>
            <person name="Worley K.C."/>
            <person name="Gibbs R.A."/>
        </authorList>
    </citation>
    <scope>NUCLEOTIDE SEQUENCE</scope>
</reference>
<dbReference type="InterPro" id="IPR031751">
    <property type="entry name" value="DUF4735"/>
</dbReference>
<feature type="chain" id="PRO_5029560288" evidence="1">
    <location>
        <begin position="29"/>
        <end position="357"/>
    </location>
</feature>
<dbReference type="GO" id="GO:0016020">
    <property type="term" value="C:membrane"/>
    <property type="evidence" value="ECO:0000318"/>
    <property type="project" value="GO_Central"/>
</dbReference>
<sequence length="357" mass="41084">MAQTRTLWFSFLLTVISVSLINFQVVDADFYEINQIPNDDVKEFSNHAADPQSDTRVSKAFRSWIFWWLETATLSRRLLVGIERILDVFARHTDELLVDALLGVKISNDQLNATLDRIAERDSEMASIIRKLITNGVEIMEIALPKTRDKFKDFEVVGSVLNLNMDWRRAPKSFSKSVSLHSLDEHDELDAECQSPFNEILSDHCISQLLPDERLSYDTPTRCELDDGCIERVFLSCNGYTATHQALYLMIGIKSECSQQLRAKLLQMAPSAVQQQLTIDSIIEGYCMEIYRESLNISKAGFPHDKRDQFIEQAVICGLFNYVDFFRLDWAERILSWQQADGCYYRIDTHRDQKAGV</sequence>
<keyword evidence="3" id="KW-1185">Reference proteome</keyword>
<dbReference type="OrthoDB" id="5949187at2759"/>
<evidence type="ECO:0000313" key="3">
    <source>
        <dbReference type="Proteomes" id="UP000007110"/>
    </source>
</evidence>
<dbReference type="InParanoid" id="A0A7M7NUH3"/>
<organism evidence="2 3">
    <name type="scientific">Strongylocentrotus purpuratus</name>
    <name type="common">Purple sea urchin</name>
    <dbReference type="NCBI Taxonomy" id="7668"/>
    <lineage>
        <taxon>Eukaryota</taxon>
        <taxon>Metazoa</taxon>
        <taxon>Echinodermata</taxon>
        <taxon>Eleutherozoa</taxon>
        <taxon>Echinozoa</taxon>
        <taxon>Echinoidea</taxon>
        <taxon>Euechinoidea</taxon>
        <taxon>Echinacea</taxon>
        <taxon>Camarodonta</taxon>
        <taxon>Echinidea</taxon>
        <taxon>Strongylocentrotidae</taxon>
        <taxon>Strongylocentrotus</taxon>
    </lineage>
</organism>
<dbReference type="KEGG" id="spu:105442445"/>
<dbReference type="AlphaFoldDB" id="A0A7M7NUH3"/>
<reference evidence="2" key="2">
    <citation type="submission" date="2021-01" db="UniProtKB">
        <authorList>
            <consortium name="EnsemblMetazoa"/>
        </authorList>
    </citation>
    <scope>IDENTIFICATION</scope>
</reference>
<protein>
    <submittedName>
        <fullName evidence="2">Uncharacterized protein</fullName>
    </submittedName>
</protein>